<evidence type="ECO:0000256" key="1">
    <source>
        <dbReference type="SAM" id="MobiDB-lite"/>
    </source>
</evidence>
<sequence length="1092" mass="116734">MKIPDHGHLAVLLDRVHLSQHESLAGATVRITVGSHRDEAFLPAVKDRAQSLPMPSPAASSAEQRSSSSSSTSRARSKSRSRSASTQRSRSSSRLRESATVARVTTDPEAVQELAKLTTAAAATSASTLADPVTASPTKIDLPIRKSDDDLFAAWRSSVMRQTGGSGASVLMSSPGSESAKGSMLVGTPGSLRSGNPDEGYFDKDGFDEQIDMSMAEVAAALGEIDDGGSDVDADGDDDDEDDGDSFDQSSFHSTVVEGDVVHVHDVPTGGTLLHPLVDPLTVPLNLHSFLYDSAKLSVIGKAGKVLAKCKLRIKQIADPGDADHEMSAALASQHTFHLIKPGSKTIQPILVGSVQVRMCAQWGVTPPLPDKQQQRNSKVLQRANTEPILPSSTPTGYASTPKSPLLPHLARSLSRNSVALSIDSMPPMPSPSIRSSSFSMSLSGTNGTATPTPGGMPGTPTLEQMPIDLRASYSPPSTSTPSTPTWPQSPRKAYTESFSSSRAGSIYSFTSDETSSTTRHEPEFTKIQALREMVRLGKAFFGEGWKGMPMRDLVGAMLLLRKWANHPARQLARPRQPLHQLCPDVGKLKYLQRHFKYALACYGQIGLNFFGYGRGYVVDTVASSDKDMAIKLLGIKEEQILTWDMSRTGATAAPHSFSVWVPEEETVVLCIRGTMNLEDTLTDLLAIMEPFLGGVTHAGFKRCAEYVYERQLPDLRSALALYRPKRLLITGHSLGGAVATLVAMLLRTRDASDLRFLACGTDPNPDAFRIECLTYASPPCVNQELAAQFPDFVGVVNDTDVVPRLSYAAVMDLKHMLVAASDQIKESTRTSGFAAKVGARFGLFKESSLSSQFAALDRARVQLGGITPVADSNATVRLAKIIRDRDALIAKYGPGRAGKEGPIGMPKAADAGWSAKRMDAGPQLHVKLTHPGTVYYLMRSEAATTKSSPDPVTGKMRTRTRAKPHVEAWVAPNEYESEYGAAPKGALLDLTVAPQALLNHVPDAYDRALVRAVHWAERCALAKARGDGDAEPAADDVVPLSIASHAGPVPPESRPVTAAVSAVSAPPARASSKDEPPSPGAVEALNRVGEV</sequence>
<protein>
    <recommendedName>
        <fullName evidence="2">Fungal lipase-type domain-containing protein</fullName>
    </recommendedName>
</protein>
<dbReference type="Gene3D" id="3.40.50.1820">
    <property type="entry name" value="alpha/beta hydrolase"/>
    <property type="match status" value="1"/>
</dbReference>
<dbReference type="EMBL" id="MCFL01000020">
    <property type="protein sequence ID" value="ORZ35862.1"/>
    <property type="molecule type" value="Genomic_DNA"/>
</dbReference>
<feature type="domain" description="Fungal lipase-type" evidence="2">
    <location>
        <begin position="669"/>
        <end position="808"/>
    </location>
</feature>
<keyword evidence="4" id="KW-1185">Reference proteome</keyword>
<feature type="region of interest" description="Disordered" evidence="1">
    <location>
        <begin position="365"/>
        <end position="408"/>
    </location>
</feature>
<feature type="compositionally biased region" description="Low complexity" evidence="1">
    <location>
        <begin position="1055"/>
        <end position="1071"/>
    </location>
</feature>
<feature type="compositionally biased region" description="Polar residues" evidence="1">
    <location>
        <begin position="375"/>
        <end position="403"/>
    </location>
</feature>
<dbReference type="InterPro" id="IPR002921">
    <property type="entry name" value="Fungal_lipase-type"/>
</dbReference>
<feature type="region of interest" description="Disordered" evidence="1">
    <location>
        <begin position="1044"/>
        <end position="1092"/>
    </location>
</feature>
<evidence type="ECO:0000313" key="4">
    <source>
        <dbReference type="Proteomes" id="UP000193411"/>
    </source>
</evidence>
<feature type="compositionally biased region" description="Low complexity" evidence="1">
    <location>
        <begin position="422"/>
        <end position="462"/>
    </location>
</feature>
<dbReference type="AlphaFoldDB" id="A0A1Y2HRV6"/>
<dbReference type="Proteomes" id="UP000193411">
    <property type="component" value="Unassembled WGS sequence"/>
</dbReference>
<feature type="compositionally biased region" description="Low complexity" evidence="1">
    <location>
        <begin position="82"/>
        <end position="92"/>
    </location>
</feature>
<gene>
    <name evidence="3" type="ORF">BCR44DRAFT_24819</name>
</gene>
<dbReference type="CDD" id="cd00519">
    <property type="entry name" value="Lipase_3"/>
    <property type="match status" value="1"/>
</dbReference>
<dbReference type="PANTHER" id="PTHR47418">
    <property type="entry name" value="ALPHA/BETA-HYDROLASES SUPERFAMILY PROTEIN"/>
    <property type="match status" value="1"/>
</dbReference>
<reference evidence="3 4" key="1">
    <citation type="submission" date="2016-07" db="EMBL/GenBank/DDBJ databases">
        <title>Pervasive Adenine N6-methylation of Active Genes in Fungi.</title>
        <authorList>
            <consortium name="DOE Joint Genome Institute"/>
            <person name="Mondo S.J."/>
            <person name="Dannebaum R.O."/>
            <person name="Kuo R.C."/>
            <person name="Labutti K."/>
            <person name="Haridas S."/>
            <person name="Kuo A."/>
            <person name="Salamov A."/>
            <person name="Ahrendt S.R."/>
            <person name="Lipzen A."/>
            <person name="Sullivan W."/>
            <person name="Andreopoulos W.B."/>
            <person name="Clum A."/>
            <person name="Lindquist E."/>
            <person name="Daum C."/>
            <person name="Ramamoorthy G.K."/>
            <person name="Gryganskyi A."/>
            <person name="Culley D."/>
            <person name="Magnuson J.K."/>
            <person name="James T.Y."/>
            <person name="O'Malley M.A."/>
            <person name="Stajich J.E."/>
            <person name="Spatafora J.W."/>
            <person name="Visel A."/>
            <person name="Grigoriev I.V."/>
        </authorList>
    </citation>
    <scope>NUCLEOTIDE SEQUENCE [LARGE SCALE GENOMIC DNA]</scope>
    <source>
        <strain evidence="3 4">PL171</strain>
    </source>
</reference>
<dbReference type="OrthoDB" id="438440at2759"/>
<comment type="caution">
    <text evidence="3">The sequence shown here is derived from an EMBL/GenBank/DDBJ whole genome shotgun (WGS) entry which is preliminary data.</text>
</comment>
<feature type="compositionally biased region" description="Low complexity" evidence="1">
    <location>
        <begin position="57"/>
        <end position="74"/>
    </location>
</feature>
<feature type="compositionally biased region" description="Low complexity" evidence="1">
    <location>
        <begin position="473"/>
        <end position="491"/>
    </location>
</feature>
<accession>A0A1Y2HRV6</accession>
<dbReference type="Pfam" id="PF01764">
    <property type="entry name" value="Lipase_3"/>
    <property type="match status" value="1"/>
</dbReference>
<evidence type="ECO:0000313" key="3">
    <source>
        <dbReference type="EMBL" id="ORZ35862.1"/>
    </source>
</evidence>
<feature type="region of interest" description="Disordered" evidence="1">
    <location>
        <begin position="226"/>
        <end position="251"/>
    </location>
</feature>
<feature type="region of interest" description="Disordered" evidence="1">
    <location>
        <begin position="164"/>
        <end position="198"/>
    </location>
</feature>
<evidence type="ECO:0000259" key="2">
    <source>
        <dbReference type="Pfam" id="PF01764"/>
    </source>
</evidence>
<dbReference type="GO" id="GO:0006629">
    <property type="term" value="P:lipid metabolic process"/>
    <property type="evidence" value="ECO:0007669"/>
    <property type="project" value="InterPro"/>
</dbReference>
<feature type="compositionally biased region" description="Acidic residues" evidence="1">
    <location>
        <begin position="226"/>
        <end position="246"/>
    </location>
</feature>
<proteinExistence type="predicted"/>
<dbReference type="InterPro" id="IPR029058">
    <property type="entry name" value="AB_hydrolase_fold"/>
</dbReference>
<feature type="region of interest" description="Disordered" evidence="1">
    <location>
        <begin position="422"/>
        <end position="493"/>
    </location>
</feature>
<dbReference type="SUPFAM" id="SSF53474">
    <property type="entry name" value="alpha/beta-Hydrolases"/>
    <property type="match status" value="1"/>
</dbReference>
<organism evidence="3 4">
    <name type="scientific">Catenaria anguillulae PL171</name>
    <dbReference type="NCBI Taxonomy" id="765915"/>
    <lineage>
        <taxon>Eukaryota</taxon>
        <taxon>Fungi</taxon>
        <taxon>Fungi incertae sedis</taxon>
        <taxon>Blastocladiomycota</taxon>
        <taxon>Blastocladiomycetes</taxon>
        <taxon>Blastocladiales</taxon>
        <taxon>Catenariaceae</taxon>
        <taxon>Catenaria</taxon>
    </lineage>
</organism>
<feature type="region of interest" description="Disordered" evidence="1">
    <location>
        <begin position="48"/>
        <end position="107"/>
    </location>
</feature>
<name>A0A1Y2HRV6_9FUNG</name>